<dbReference type="InterPro" id="IPR033877">
    <property type="entry name" value="Frm2/Hbn1"/>
</dbReference>
<evidence type="ECO:0000313" key="6">
    <source>
        <dbReference type="EMBL" id="KRL57011.1"/>
    </source>
</evidence>
<dbReference type="SUPFAM" id="SSF55469">
    <property type="entry name" value="FMN-dependent nitroreductase-like"/>
    <property type="match status" value="1"/>
</dbReference>
<dbReference type="InterPro" id="IPR029479">
    <property type="entry name" value="Nitroreductase"/>
</dbReference>
<dbReference type="EMBL" id="AZFF01000001">
    <property type="protein sequence ID" value="KRL57011.1"/>
    <property type="molecule type" value="Genomic_DNA"/>
</dbReference>
<feature type="domain" description="Nitroreductase" evidence="5">
    <location>
        <begin position="15"/>
        <end position="183"/>
    </location>
</feature>
<proteinExistence type="predicted"/>
<keyword evidence="3" id="KW-0560">Oxidoreductase</keyword>
<dbReference type="eggNOG" id="COG3560">
    <property type="taxonomic scope" value="Bacteria"/>
</dbReference>
<evidence type="ECO:0000313" key="7">
    <source>
        <dbReference type="Proteomes" id="UP000051999"/>
    </source>
</evidence>
<dbReference type="FunFam" id="3.40.109.10:FF:000001">
    <property type="entry name" value="Nitroreductase family"/>
    <property type="match status" value="1"/>
</dbReference>
<dbReference type="Pfam" id="PF00881">
    <property type="entry name" value="Nitroreductase"/>
    <property type="match status" value="1"/>
</dbReference>
<keyword evidence="7" id="KW-1185">Reference proteome</keyword>
<dbReference type="GO" id="GO:0005737">
    <property type="term" value="C:cytoplasm"/>
    <property type="evidence" value="ECO:0007669"/>
    <property type="project" value="UniProtKB-SubCell"/>
</dbReference>
<accession>A0A0R1RV05</accession>
<comment type="subcellular location">
    <subcellularLocation>
        <location evidence="1">Cytoplasm</location>
    </subcellularLocation>
</comment>
<evidence type="ECO:0000256" key="3">
    <source>
        <dbReference type="ARBA" id="ARBA00023002"/>
    </source>
</evidence>
<comment type="caution">
    <text evidence="6">The sequence shown here is derived from an EMBL/GenBank/DDBJ whole genome shotgun (WGS) entry which is preliminary data.</text>
</comment>
<sequence length="205" mass="23500">MEDDDMETELLSLMKQRRSIYNLGKKVDQSQKDITAMLKDVIKESPSAFNSQTTRVVFAFGDAHEKVWDIVLDELKKVAPAEAFEGSKQKVEQQFKAGFGTILWFTDMDKVKELEDGFPLYADNFYDWSEQHIGNSQFAAWTALAENNLGASVQHYNPLIDESIAKAFDLPSSWRLRSEMPFGSIESTPDDKDYMDDEDRFKTID</sequence>
<evidence type="ECO:0000256" key="4">
    <source>
        <dbReference type="SAM" id="MobiDB-lite"/>
    </source>
</evidence>
<evidence type="ECO:0000256" key="1">
    <source>
        <dbReference type="ARBA" id="ARBA00004496"/>
    </source>
</evidence>
<dbReference type="Gene3D" id="3.40.109.10">
    <property type="entry name" value="NADH Oxidase"/>
    <property type="match status" value="1"/>
</dbReference>
<evidence type="ECO:0000259" key="5">
    <source>
        <dbReference type="Pfam" id="PF00881"/>
    </source>
</evidence>
<dbReference type="InterPro" id="IPR000415">
    <property type="entry name" value="Nitroreductase-like"/>
</dbReference>
<reference evidence="6 7" key="1">
    <citation type="journal article" date="2015" name="Genome Announc.">
        <title>Expanding the biotechnology potential of lactobacilli through comparative genomics of 213 strains and associated genera.</title>
        <authorList>
            <person name="Sun Z."/>
            <person name="Harris H.M."/>
            <person name="McCann A."/>
            <person name="Guo C."/>
            <person name="Argimon S."/>
            <person name="Zhang W."/>
            <person name="Yang X."/>
            <person name="Jeffery I.B."/>
            <person name="Cooney J.C."/>
            <person name="Kagawa T.F."/>
            <person name="Liu W."/>
            <person name="Song Y."/>
            <person name="Salvetti E."/>
            <person name="Wrobel A."/>
            <person name="Rasinkangas P."/>
            <person name="Parkhill J."/>
            <person name="Rea M.C."/>
            <person name="O'Sullivan O."/>
            <person name="Ritari J."/>
            <person name="Douillard F.P."/>
            <person name="Paul Ross R."/>
            <person name="Yang R."/>
            <person name="Briner A.E."/>
            <person name="Felis G.E."/>
            <person name="de Vos W.M."/>
            <person name="Barrangou R."/>
            <person name="Klaenhammer T.R."/>
            <person name="Caufield P.W."/>
            <person name="Cui Y."/>
            <person name="Zhang H."/>
            <person name="O'Toole P.W."/>
        </authorList>
    </citation>
    <scope>NUCLEOTIDE SEQUENCE [LARGE SCALE GENOMIC DNA]</scope>
    <source>
        <strain evidence="6 7">DSM 15814</strain>
    </source>
</reference>
<organism evidence="6 7">
    <name type="scientific">Furfurilactobacillus rossiae DSM 15814</name>
    <dbReference type="NCBI Taxonomy" id="1114972"/>
    <lineage>
        <taxon>Bacteria</taxon>
        <taxon>Bacillati</taxon>
        <taxon>Bacillota</taxon>
        <taxon>Bacilli</taxon>
        <taxon>Lactobacillales</taxon>
        <taxon>Lactobacillaceae</taxon>
        <taxon>Furfurilactobacillus</taxon>
    </lineage>
</organism>
<dbReference type="PATRIC" id="fig|1114972.6.peg.14"/>
<dbReference type="STRING" id="1114972.FD35_GL000014"/>
<name>A0A0R1RV05_9LACO</name>
<dbReference type="CDD" id="cd02140">
    <property type="entry name" value="Frm2-like"/>
    <property type="match status" value="1"/>
</dbReference>
<protein>
    <recommendedName>
        <fullName evidence="5">Nitroreductase domain-containing protein</fullName>
    </recommendedName>
</protein>
<gene>
    <name evidence="6" type="ORF">FD35_GL000014</name>
</gene>
<dbReference type="Proteomes" id="UP000051999">
    <property type="component" value="Unassembled WGS sequence"/>
</dbReference>
<feature type="region of interest" description="Disordered" evidence="4">
    <location>
        <begin position="185"/>
        <end position="205"/>
    </location>
</feature>
<dbReference type="PANTHER" id="PTHR43035:SF1">
    <property type="entry name" value="FATTY ACID REPRESSION MUTANT PROTEIN 2-RELATED"/>
    <property type="match status" value="1"/>
</dbReference>
<dbReference type="AlphaFoldDB" id="A0A0R1RV05"/>
<keyword evidence="2" id="KW-0963">Cytoplasm</keyword>
<evidence type="ECO:0000256" key="2">
    <source>
        <dbReference type="ARBA" id="ARBA00022490"/>
    </source>
</evidence>
<dbReference type="PANTHER" id="PTHR43035">
    <property type="entry name" value="FATTY ACID REPRESSION MUTANT PROTEIN 2-RELATED"/>
    <property type="match status" value="1"/>
</dbReference>
<dbReference type="GO" id="GO:0016491">
    <property type="term" value="F:oxidoreductase activity"/>
    <property type="evidence" value="ECO:0007669"/>
    <property type="project" value="UniProtKB-KW"/>
</dbReference>
<dbReference type="GO" id="GO:0034599">
    <property type="term" value="P:cellular response to oxidative stress"/>
    <property type="evidence" value="ECO:0007669"/>
    <property type="project" value="InterPro"/>
</dbReference>